<dbReference type="PROSITE" id="PS51257">
    <property type="entry name" value="PROKAR_LIPOPROTEIN"/>
    <property type="match status" value="1"/>
</dbReference>
<evidence type="ECO:0000256" key="1">
    <source>
        <dbReference type="SAM" id="SignalP"/>
    </source>
</evidence>
<accession>A0A372DSE7</accession>
<organism evidence="2 3">
    <name type="scientific">Cognatiluteimonas weifangensis</name>
    <dbReference type="NCBI Taxonomy" id="2303539"/>
    <lineage>
        <taxon>Bacteria</taxon>
        <taxon>Pseudomonadati</taxon>
        <taxon>Pseudomonadota</taxon>
        <taxon>Gammaproteobacteria</taxon>
        <taxon>Lysobacterales</taxon>
        <taxon>Lysobacteraceae</taxon>
        <taxon>Cognatiluteimonas</taxon>
    </lineage>
</organism>
<dbReference type="AlphaFoldDB" id="A0A372DSE7"/>
<reference evidence="2 3" key="1">
    <citation type="submission" date="2018-08" db="EMBL/GenBank/DDBJ databases">
        <title>Lysobacter weifangensis sp. nov., a new member of the family 'Xanthomonadaceae', isolated from soil in a farmland.</title>
        <authorList>
            <person name="Zhao H."/>
        </authorList>
    </citation>
    <scope>NUCLEOTIDE SEQUENCE [LARGE SCALE GENOMIC DNA]</scope>
    <source>
        <strain evidence="2 3">WF-2</strain>
    </source>
</reference>
<dbReference type="SUPFAM" id="SSF46626">
    <property type="entry name" value="Cytochrome c"/>
    <property type="match status" value="1"/>
</dbReference>
<dbReference type="Gene3D" id="1.10.760.10">
    <property type="entry name" value="Cytochrome c-like domain"/>
    <property type="match status" value="1"/>
</dbReference>
<comment type="caution">
    <text evidence="2">The sequence shown here is derived from an EMBL/GenBank/DDBJ whole genome shotgun (WGS) entry which is preliminary data.</text>
</comment>
<dbReference type="InterPro" id="IPR036909">
    <property type="entry name" value="Cyt_c-like_dom_sf"/>
</dbReference>
<keyword evidence="3" id="KW-1185">Reference proteome</keyword>
<proteinExistence type="predicted"/>
<feature type="signal peptide" evidence="1">
    <location>
        <begin position="1"/>
        <end position="19"/>
    </location>
</feature>
<name>A0A372DSE7_9GAMM</name>
<dbReference type="Proteomes" id="UP000262917">
    <property type="component" value="Unassembled WGS sequence"/>
</dbReference>
<sequence length="190" mass="20183">MHARPTLSLLAVSTLAACAPGPQTVDTAALAANLTPAPTSAPAAMPSEAKLRARGEYLTRIAGCNDCHTPGYAESGGQTPQHDWLTGSPLGWSGPWGTTYPANLRLKVQEMDEAAWLEYSAELHTRPPMPDFAVRAMDESDRRALYRFIHALGPAGQPAPAYLPPGQVPQRPYVQWVLPPAPAPQAPSAG</sequence>
<evidence type="ECO:0000313" key="3">
    <source>
        <dbReference type="Proteomes" id="UP000262917"/>
    </source>
</evidence>
<evidence type="ECO:0000313" key="2">
    <source>
        <dbReference type="EMBL" id="RFP62404.1"/>
    </source>
</evidence>
<dbReference type="GO" id="GO:0020037">
    <property type="term" value="F:heme binding"/>
    <property type="evidence" value="ECO:0007669"/>
    <property type="project" value="InterPro"/>
</dbReference>
<dbReference type="OrthoDB" id="9811281at2"/>
<dbReference type="RefSeq" id="WP_117201224.1">
    <property type="nucleotide sequence ID" value="NZ_JBHTBK010000005.1"/>
</dbReference>
<dbReference type="GO" id="GO:0009055">
    <property type="term" value="F:electron transfer activity"/>
    <property type="evidence" value="ECO:0007669"/>
    <property type="project" value="InterPro"/>
</dbReference>
<keyword evidence="1" id="KW-0732">Signal</keyword>
<feature type="chain" id="PRO_5016884902" evidence="1">
    <location>
        <begin position="20"/>
        <end position="190"/>
    </location>
</feature>
<gene>
    <name evidence="2" type="ORF">D0Y53_00865</name>
</gene>
<dbReference type="EMBL" id="QVPD01000001">
    <property type="protein sequence ID" value="RFP62404.1"/>
    <property type="molecule type" value="Genomic_DNA"/>
</dbReference>
<protein>
    <submittedName>
        <fullName evidence="2">Cytochrome C</fullName>
    </submittedName>
</protein>